<dbReference type="InterPro" id="IPR051510">
    <property type="entry name" value="SKI8"/>
</dbReference>
<keyword evidence="1" id="KW-0853">WD repeat</keyword>
<dbReference type="CDD" id="cd00200">
    <property type="entry name" value="WD40"/>
    <property type="match status" value="1"/>
</dbReference>
<reference evidence="3" key="1">
    <citation type="submission" date="2021-02" db="EMBL/GenBank/DDBJ databases">
        <authorList>
            <person name="Bekaert M."/>
        </authorList>
    </citation>
    <scope>NUCLEOTIDE SEQUENCE</scope>
    <source>
        <strain evidence="3">IoA-00</strain>
    </source>
</reference>
<dbReference type="PANTHER" id="PTHR44090:SF1">
    <property type="entry name" value="SUPERKILLER COMPLEX PROTEIN 8"/>
    <property type="match status" value="1"/>
</dbReference>
<protein>
    <submittedName>
        <fullName evidence="3">WDR61</fullName>
    </submittedName>
</protein>
<evidence type="ECO:0000256" key="2">
    <source>
        <dbReference type="ARBA" id="ARBA00022737"/>
    </source>
</evidence>
<keyword evidence="2" id="KW-0677">Repeat</keyword>
<dbReference type="AlphaFoldDB" id="A0A7R8H1U9"/>
<accession>A0A7R8H1U9</accession>
<proteinExistence type="predicted"/>
<organism evidence="3 4">
    <name type="scientific">Lepeophtheirus salmonis</name>
    <name type="common">Salmon louse</name>
    <name type="synonym">Caligus salmonis</name>
    <dbReference type="NCBI Taxonomy" id="72036"/>
    <lineage>
        <taxon>Eukaryota</taxon>
        <taxon>Metazoa</taxon>
        <taxon>Ecdysozoa</taxon>
        <taxon>Arthropoda</taxon>
        <taxon>Crustacea</taxon>
        <taxon>Multicrustacea</taxon>
        <taxon>Hexanauplia</taxon>
        <taxon>Copepoda</taxon>
        <taxon>Siphonostomatoida</taxon>
        <taxon>Caligidae</taxon>
        <taxon>Lepeophtheirus</taxon>
    </lineage>
</organism>
<dbReference type="PANTHER" id="PTHR44090">
    <property type="entry name" value="WD REPEAT-CONTAINING PROTEIN 61"/>
    <property type="match status" value="1"/>
</dbReference>
<evidence type="ECO:0000256" key="1">
    <source>
        <dbReference type="ARBA" id="ARBA00022574"/>
    </source>
</evidence>
<dbReference type="PROSITE" id="PS50294">
    <property type="entry name" value="WD_REPEATS_REGION"/>
    <property type="match status" value="3"/>
</dbReference>
<sequence length="280" mass="30098">MVRLLLIPISSFPSTTNSFPSPLVFFLIGKKESAHEDAIWSCAWGSQSDSNEETGGGPELKHRLGDHSLGVVSVALNKTSSLLASSSLDSYSETLISGANAGKVNIYCVETGQNKQQLLDTRGKFILSIAYSPDGKYIASGATDGIINIFSMPTGKQIHALEGHALPIRSLAFSKDSKRLLTGSDDGHMKLYEVSHGSLIGTLSGHTSWVLSVQFSPDNEHFVSGSSDRSVKVWESTTKQCVHTFTDHSDQVWAASYSPNGRKIATVSEDASILMYSVPA</sequence>
<dbReference type="SUPFAM" id="SSF50978">
    <property type="entry name" value="WD40 repeat-like"/>
    <property type="match status" value="1"/>
</dbReference>
<dbReference type="GO" id="GO:0016593">
    <property type="term" value="C:Cdc73/Paf1 complex"/>
    <property type="evidence" value="ECO:0007669"/>
    <property type="project" value="TreeGrafter"/>
</dbReference>
<evidence type="ECO:0000313" key="3">
    <source>
        <dbReference type="EMBL" id="CAF2801336.1"/>
    </source>
</evidence>
<dbReference type="PROSITE" id="PS50082">
    <property type="entry name" value="WD_REPEATS_2"/>
    <property type="match status" value="4"/>
</dbReference>
<dbReference type="Proteomes" id="UP000675881">
    <property type="component" value="Chromosome 11"/>
</dbReference>
<dbReference type="InterPro" id="IPR001680">
    <property type="entry name" value="WD40_rpt"/>
</dbReference>
<dbReference type="EMBL" id="HG994590">
    <property type="protein sequence ID" value="CAF2801336.1"/>
    <property type="molecule type" value="Genomic_DNA"/>
</dbReference>
<dbReference type="Pfam" id="PF00400">
    <property type="entry name" value="WD40"/>
    <property type="match status" value="5"/>
</dbReference>
<keyword evidence="4" id="KW-1185">Reference proteome</keyword>
<dbReference type="InterPro" id="IPR015943">
    <property type="entry name" value="WD40/YVTN_repeat-like_dom_sf"/>
</dbReference>
<dbReference type="SMART" id="SM00320">
    <property type="entry name" value="WD40"/>
    <property type="match status" value="5"/>
</dbReference>
<evidence type="ECO:0000313" key="4">
    <source>
        <dbReference type="Proteomes" id="UP000675881"/>
    </source>
</evidence>
<dbReference type="InterPro" id="IPR036322">
    <property type="entry name" value="WD40_repeat_dom_sf"/>
</dbReference>
<name>A0A7R8H1U9_LEPSM</name>
<gene>
    <name evidence="3" type="ORF">LSAA_2975</name>
</gene>
<dbReference type="Gene3D" id="2.130.10.10">
    <property type="entry name" value="YVTN repeat-like/Quinoprotein amine dehydrogenase"/>
    <property type="match status" value="1"/>
</dbReference>
<dbReference type="OrthoDB" id="17410at2759"/>